<dbReference type="SUPFAM" id="SSF50249">
    <property type="entry name" value="Nucleic acid-binding proteins"/>
    <property type="match status" value="1"/>
</dbReference>
<dbReference type="EMBL" id="MCHY01000002">
    <property type="protein sequence ID" value="RKD26810.1"/>
    <property type="molecule type" value="Genomic_DNA"/>
</dbReference>
<dbReference type="InterPro" id="IPR050437">
    <property type="entry name" value="Ribos_protein_bS1-like"/>
</dbReference>
<evidence type="ECO:0000259" key="2">
    <source>
        <dbReference type="PROSITE" id="PS50126"/>
    </source>
</evidence>
<gene>
    <name evidence="3" type="ORF">BEP19_16580</name>
</gene>
<dbReference type="GO" id="GO:0003735">
    <property type="term" value="F:structural constituent of ribosome"/>
    <property type="evidence" value="ECO:0007669"/>
    <property type="project" value="TreeGrafter"/>
</dbReference>
<dbReference type="Gene3D" id="2.40.50.140">
    <property type="entry name" value="Nucleic acid-binding proteins"/>
    <property type="match status" value="1"/>
</dbReference>
<dbReference type="Pfam" id="PF00575">
    <property type="entry name" value="S1"/>
    <property type="match status" value="1"/>
</dbReference>
<dbReference type="FunFam" id="2.40.50.140:FF:000051">
    <property type="entry name" value="RNA-binding transcriptional accessory protein"/>
    <property type="match status" value="1"/>
</dbReference>
<evidence type="ECO:0000256" key="1">
    <source>
        <dbReference type="SAM" id="MobiDB-lite"/>
    </source>
</evidence>
<comment type="caution">
    <text evidence="3">The sequence shown here is derived from an EMBL/GenBank/DDBJ whole genome shotgun (WGS) entry which is preliminary data.</text>
</comment>
<evidence type="ECO:0000313" key="3">
    <source>
        <dbReference type="EMBL" id="RKD26810.1"/>
    </source>
</evidence>
<dbReference type="SMART" id="SM00316">
    <property type="entry name" value="S1"/>
    <property type="match status" value="1"/>
</dbReference>
<accession>A0A419SQP0</accession>
<feature type="compositionally biased region" description="Basic and acidic residues" evidence="1">
    <location>
        <begin position="108"/>
        <end position="137"/>
    </location>
</feature>
<feature type="domain" description="S1 motif" evidence="2">
    <location>
        <begin position="7"/>
        <end position="75"/>
    </location>
</feature>
<protein>
    <recommendedName>
        <fullName evidence="2">S1 motif domain-containing protein</fullName>
    </recommendedName>
</protein>
<dbReference type="GO" id="GO:0005737">
    <property type="term" value="C:cytoplasm"/>
    <property type="evidence" value="ECO:0007669"/>
    <property type="project" value="UniProtKB-ARBA"/>
</dbReference>
<dbReference type="PANTHER" id="PTHR10724">
    <property type="entry name" value="30S RIBOSOMAL PROTEIN S1"/>
    <property type="match status" value="1"/>
</dbReference>
<dbReference type="AlphaFoldDB" id="A0A419SQP0"/>
<feature type="region of interest" description="Disordered" evidence="1">
    <location>
        <begin position="75"/>
        <end position="137"/>
    </location>
</feature>
<dbReference type="OrthoDB" id="9810507at2"/>
<dbReference type="GO" id="GO:0003729">
    <property type="term" value="F:mRNA binding"/>
    <property type="evidence" value="ECO:0007669"/>
    <property type="project" value="TreeGrafter"/>
</dbReference>
<reference evidence="3 4" key="1">
    <citation type="submission" date="2016-08" db="EMBL/GenBank/DDBJ databases">
        <title>Novel Firmicute Genomes.</title>
        <authorList>
            <person name="Poppleton D.I."/>
            <person name="Gribaldo S."/>
        </authorList>
    </citation>
    <scope>NUCLEOTIDE SEQUENCE [LARGE SCALE GENOMIC DNA]</scope>
    <source>
        <strain evidence="3 4">RAOx-1</strain>
    </source>
</reference>
<keyword evidence="4" id="KW-1185">Reference proteome</keyword>
<evidence type="ECO:0000313" key="4">
    <source>
        <dbReference type="Proteomes" id="UP000284219"/>
    </source>
</evidence>
<proteinExistence type="predicted"/>
<name>A0A419SQP0_9BACL</name>
<dbReference type="InterPro" id="IPR012340">
    <property type="entry name" value="NA-bd_OB-fold"/>
</dbReference>
<dbReference type="RefSeq" id="WP_120188096.1">
    <property type="nucleotide sequence ID" value="NZ_MCHY01000002.1"/>
</dbReference>
<organism evidence="3 4">
    <name type="scientific">Ammoniphilus oxalaticus</name>
    <dbReference type="NCBI Taxonomy" id="66863"/>
    <lineage>
        <taxon>Bacteria</taxon>
        <taxon>Bacillati</taxon>
        <taxon>Bacillota</taxon>
        <taxon>Bacilli</taxon>
        <taxon>Bacillales</taxon>
        <taxon>Paenibacillaceae</taxon>
        <taxon>Aneurinibacillus group</taxon>
        <taxon>Ammoniphilus</taxon>
    </lineage>
</organism>
<dbReference type="Proteomes" id="UP000284219">
    <property type="component" value="Unassembled WGS sequence"/>
</dbReference>
<dbReference type="InterPro" id="IPR003029">
    <property type="entry name" value="S1_domain"/>
</dbReference>
<sequence>MSTIEVGNIIEGTVVGVQPFGAFVSIGDSKQGLVHISQISSSYVEDIHQVIKVSDKVKVRVTEIKADGKISLTMRIDEEPRARSGNRTPNRRRDDRGPGGGQRQAQNQKDDFESLMRRWMKNSEDRMGDLGKRERRK</sequence>
<dbReference type="PROSITE" id="PS50126">
    <property type="entry name" value="S1"/>
    <property type="match status" value="1"/>
</dbReference>
<dbReference type="GO" id="GO:0006412">
    <property type="term" value="P:translation"/>
    <property type="evidence" value="ECO:0007669"/>
    <property type="project" value="TreeGrafter"/>
</dbReference>